<reference evidence="3" key="1">
    <citation type="journal article" date="2020" name="bioRxiv">
        <title>A rank-normalized archaeal taxonomy based on genome phylogeny resolves widespread incomplete and uneven classifications.</title>
        <authorList>
            <person name="Rinke C."/>
            <person name="Chuvochina M."/>
            <person name="Mussig A.J."/>
            <person name="Chaumeil P.-A."/>
            <person name="Waite D.W."/>
            <person name="Whitman W.B."/>
            <person name="Parks D.H."/>
            <person name="Hugenholtz P."/>
        </authorList>
    </citation>
    <scope>NUCLEOTIDE SEQUENCE [LARGE SCALE GENOMIC DNA]</scope>
</reference>
<evidence type="ECO:0000256" key="1">
    <source>
        <dbReference type="SAM" id="MobiDB-lite"/>
    </source>
</evidence>
<gene>
    <name evidence="2" type="ORF">HA254_05530</name>
</gene>
<sequence length="537" mass="56702">MHKNHGLLALVFVIYLLVLSGCSVKDSGAGNGAQDGNIPFQEQAPGIVGGGTENPQANGTPPQAQPDANVALSPIDACLVNATGAENADACLLSLAISGKNADPCMKLTAVSKSRCFKETALAALDGNLCAQVTDSALRRACYLGVAAGKSDISLCRQVPVIEDQDTCIKSIAIASKSVDGCNALFDAAAKDECYLAIAPSATDLSFCKKMSIRYIDGISLQDKCYLSNQQAMAKGDNCFMLSDAGLQSSCFLAAKSGPADANKTACTATGDDAAKESCNFWLATTTKNTGLCTQLPAERAVECTNKILDGNLPVEMCIGIKGAFEKNKCFVNAATSGKDANICELIDSNSLMRDSCISKVALDSGKAELCGKIRANNISRRDECYSAIALKLGNHSVCESVQADTAYYMCFASLAIKSNAPEVCDTSQRQRLRLLPYPGKDYCRIEYAVRKVDISLCEGFELEYLSSQCETKVNKVISCVSGDGACDEGLCAYDEDRDCPNPYACKTNLDCNDNDTGTTDSCNTQSGACTHTVVSS</sequence>
<proteinExistence type="predicted"/>
<accession>A0A7J4IXG9</accession>
<dbReference type="Proteomes" id="UP000565078">
    <property type="component" value="Unassembled WGS sequence"/>
</dbReference>
<feature type="region of interest" description="Disordered" evidence="1">
    <location>
        <begin position="42"/>
        <end position="66"/>
    </location>
</feature>
<dbReference type="AlphaFoldDB" id="A0A7J4IXG9"/>
<evidence type="ECO:0000313" key="2">
    <source>
        <dbReference type="EMBL" id="HIH10098.1"/>
    </source>
</evidence>
<name>A0A7J4IXG9_9ARCH</name>
<comment type="caution">
    <text evidence="2">The sequence shown here is derived from an EMBL/GenBank/DDBJ whole genome shotgun (WGS) entry which is preliminary data.</text>
</comment>
<organism evidence="2 3">
    <name type="scientific">Candidatus Iainarchaeum sp</name>
    <dbReference type="NCBI Taxonomy" id="3101447"/>
    <lineage>
        <taxon>Archaea</taxon>
        <taxon>Candidatus Iainarchaeota</taxon>
        <taxon>Candidatus Iainarchaeia</taxon>
        <taxon>Candidatus Iainarchaeales</taxon>
        <taxon>Candidatus Iainarchaeaceae</taxon>
        <taxon>Candidatus Iainarchaeum</taxon>
    </lineage>
</organism>
<evidence type="ECO:0000313" key="3">
    <source>
        <dbReference type="Proteomes" id="UP000565078"/>
    </source>
</evidence>
<dbReference type="EMBL" id="DUGC01000086">
    <property type="protein sequence ID" value="HIH10098.1"/>
    <property type="molecule type" value="Genomic_DNA"/>
</dbReference>
<dbReference type="PROSITE" id="PS51257">
    <property type="entry name" value="PROKAR_LIPOPROTEIN"/>
    <property type="match status" value="1"/>
</dbReference>
<protein>
    <submittedName>
        <fullName evidence="2">Uncharacterized protein</fullName>
    </submittedName>
</protein>
<feature type="compositionally biased region" description="Polar residues" evidence="1">
    <location>
        <begin position="53"/>
        <end position="62"/>
    </location>
</feature>